<reference evidence="1" key="2">
    <citation type="submission" date="2020-09" db="EMBL/GenBank/DDBJ databases">
        <authorList>
            <person name="Sun Q."/>
            <person name="Zhou Y."/>
        </authorList>
    </citation>
    <scope>NUCLEOTIDE SEQUENCE</scope>
    <source>
        <strain evidence="1">CGMCC 1.3617</strain>
    </source>
</reference>
<reference evidence="1" key="1">
    <citation type="journal article" date="2014" name="Int. J. Syst. Evol. Microbiol.">
        <title>Complete genome sequence of Corynebacterium casei LMG S-19264T (=DSM 44701T), isolated from a smear-ripened cheese.</title>
        <authorList>
            <consortium name="US DOE Joint Genome Institute (JGI-PGF)"/>
            <person name="Walter F."/>
            <person name="Albersmeier A."/>
            <person name="Kalinowski J."/>
            <person name="Ruckert C."/>
        </authorList>
    </citation>
    <scope>NUCLEOTIDE SEQUENCE</scope>
    <source>
        <strain evidence="1">CGMCC 1.3617</strain>
    </source>
</reference>
<protein>
    <submittedName>
        <fullName evidence="1">Uncharacterized protein</fullName>
    </submittedName>
</protein>
<dbReference type="AlphaFoldDB" id="A0A917NH77"/>
<sequence>MASEPVPPVMEAIRLWTGVECPNAAGLRSLDDFTALIQEFEALRGTLVFEDEPSSFEAALRAEAEPGA</sequence>
<accession>A0A917NH77</accession>
<comment type="caution">
    <text evidence="1">The sequence shown here is derived from an EMBL/GenBank/DDBJ whole genome shotgun (WGS) entry which is preliminary data.</text>
</comment>
<name>A0A917NH77_9PROT</name>
<dbReference type="Proteomes" id="UP000661507">
    <property type="component" value="Unassembled WGS sequence"/>
</dbReference>
<dbReference type="EMBL" id="BMKW01000001">
    <property type="protein sequence ID" value="GGJ00373.1"/>
    <property type="molecule type" value="Genomic_DNA"/>
</dbReference>
<dbReference type="RefSeq" id="WP_188965222.1">
    <property type="nucleotide sequence ID" value="NZ_BMKW01000001.1"/>
</dbReference>
<evidence type="ECO:0000313" key="1">
    <source>
        <dbReference type="EMBL" id="GGJ00373.1"/>
    </source>
</evidence>
<keyword evidence="2" id="KW-1185">Reference proteome</keyword>
<proteinExistence type="predicted"/>
<evidence type="ECO:0000313" key="2">
    <source>
        <dbReference type="Proteomes" id="UP000661507"/>
    </source>
</evidence>
<gene>
    <name evidence="1" type="ORF">GCM10011320_03980</name>
</gene>
<organism evidence="1 2">
    <name type="scientific">Neoroseomonas lacus</name>
    <dbReference type="NCBI Taxonomy" id="287609"/>
    <lineage>
        <taxon>Bacteria</taxon>
        <taxon>Pseudomonadati</taxon>
        <taxon>Pseudomonadota</taxon>
        <taxon>Alphaproteobacteria</taxon>
        <taxon>Acetobacterales</taxon>
        <taxon>Acetobacteraceae</taxon>
        <taxon>Neoroseomonas</taxon>
    </lineage>
</organism>